<dbReference type="InterPro" id="IPR036612">
    <property type="entry name" value="KH_dom_type_1_sf"/>
</dbReference>
<keyword evidence="3" id="KW-0687">Ribonucleoprotein</keyword>
<dbReference type="Pfam" id="PF00013">
    <property type="entry name" value="KH_1"/>
    <property type="match status" value="1"/>
</dbReference>
<proteinExistence type="predicted"/>
<evidence type="ECO:0000256" key="1">
    <source>
        <dbReference type="PROSITE-ProRule" id="PRU00117"/>
    </source>
</evidence>
<gene>
    <name evidence="3" type="ORF">SUZIE_183270</name>
</gene>
<organism evidence="3 4">
    <name type="scientific">Sciurus carolinensis</name>
    <name type="common">Eastern gray squirrel</name>
    <dbReference type="NCBI Taxonomy" id="30640"/>
    <lineage>
        <taxon>Eukaryota</taxon>
        <taxon>Metazoa</taxon>
        <taxon>Chordata</taxon>
        <taxon>Craniata</taxon>
        <taxon>Vertebrata</taxon>
        <taxon>Euteleostomi</taxon>
        <taxon>Mammalia</taxon>
        <taxon>Eutheria</taxon>
        <taxon>Euarchontoglires</taxon>
        <taxon>Glires</taxon>
        <taxon>Rodentia</taxon>
        <taxon>Sciuromorpha</taxon>
        <taxon>Sciuridae</taxon>
        <taxon>Sciurinae</taxon>
        <taxon>Sciurini</taxon>
        <taxon>Sciurus</taxon>
    </lineage>
</organism>
<dbReference type="Proteomes" id="UP001166674">
    <property type="component" value="Unassembled WGS sequence"/>
</dbReference>
<dbReference type="GO" id="GO:1990904">
    <property type="term" value="C:ribonucleoprotein complex"/>
    <property type="evidence" value="ECO:0007669"/>
    <property type="project" value="UniProtKB-KW"/>
</dbReference>
<keyword evidence="4" id="KW-1185">Reference proteome</keyword>
<accession>A0AA41N8B2</accession>
<evidence type="ECO:0000313" key="4">
    <source>
        <dbReference type="Proteomes" id="UP001166674"/>
    </source>
</evidence>
<dbReference type="Gene3D" id="3.30.1370.10">
    <property type="entry name" value="K Homology domain, type 1"/>
    <property type="match status" value="1"/>
</dbReference>
<evidence type="ECO:0000313" key="3">
    <source>
        <dbReference type="EMBL" id="MBZ3885503.1"/>
    </source>
</evidence>
<protein>
    <submittedName>
        <fullName evidence="3">Heterogeneous nuclear ribonucleoprotein K</fullName>
    </submittedName>
</protein>
<comment type="caution">
    <text evidence="3">The sequence shown here is derived from an EMBL/GenBank/DDBJ whole genome shotgun (WGS) entry which is preliminary data.</text>
</comment>
<dbReference type="InterPro" id="IPR004088">
    <property type="entry name" value="KH_dom_type_1"/>
</dbReference>
<dbReference type="AlphaFoldDB" id="A0AA41N8B2"/>
<dbReference type="GO" id="GO:0003723">
    <property type="term" value="F:RNA binding"/>
    <property type="evidence" value="ECO:0007669"/>
    <property type="project" value="UniProtKB-UniRule"/>
</dbReference>
<keyword evidence="1" id="KW-0694">RNA-binding</keyword>
<sequence>MEPPGTELELAALESYLETVIKWLNYKFGKNVGSVIEKGGKNIKALRTDDNGSISVPDGSGRKRTLSISADTETIGKILKETITTSEEGLQLPSPTATSHLQLESDAMECFNYQHCKGSDFAS</sequence>
<evidence type="ECO:0000259" key="2">
    <source>
        <dbReference type="Pfam" id="PF00013"/>
    </source>
</evidence>
<name>A0AA41N8B2_SCICA</name>
<reference evidence="3" key="1">
    <citation type="submission" date="2020-03" db="EMBL/GenBank/DDBJ databases">
        <title>Studies in the Genomics of Life Span.</title>
        <authorList>
            <person name="Glass D."/>
        </authorList>
    </citation>
    <scope>NUCLEOTIDE SEQUENCE</scope>
    <source>
        <strain evidence="3">SUZIE</strain>
        <tissue evidence="3">Muscle</tissue>
    </source>
</reference>
<dbReference type="SUPFAM" id="SSF54791">
    <property type="entry name" value="Eukaryotic type KH-domain (KH-domain type I)"/>
    <property type="match status" value="1"/>
</dbReference>
<dbReference type="PROSITE" id="PS50084">
    <property type="entry name" value="KH_TYPE_1"/>
    <property type="match status" value="1"/>
</dbReference>
<feature type="domain" description="K Homology" evidence="2">
    <location>
        <begin position="31"/>
        <end position="77"/>
    </location>
</feature>
<dbReference type="EMBL" id="JAATJV010400668">
    <property type="protein sequence ID" value="MBZ3885503.1"/>
    <property type="molecule type" value="Genomic_DNA"/>
</dbReference>